<dbReference type="KEGG" id="nsh:GXM_00646"/>
<dbReference type="Pfam" id="PF00092">
    <property type="entry name" value="VWA"/>
    <property type="match status" value="1"/>
</dbReference>
<dbReference type="AlphaFoldDB" id="A0A5P8VRV7"/>
<organism evidence="2 3">
    <name type="scientific">Nostoc sphaeroides CCNUC1</name>
    <dbReference type="NCBI Taxonomy" id="2653204"/>
    <lineage>
        <taxon>Bacteria</taxon>
        <taxon>Bacillati</taxon>
        <taxon>Cyanobacteriota</taxon>
        <taxon>Cyanophyceae</taxon>
        <taxon>Nostocales</taxon>
        <taxon>Nostocaceae</taxon>
        <taxon>Nostoc</taxon>
    </lineage>
</organism>
<dbReference type="InterPro" id="IPR036465">
    <property type="entry name" value="vWFA_dom_sf"/>
</dbReference>
<accession>A0A5P8VRV7</accession>
<dbReference type="PANTHER" id="PTHR10579">
    <property type="entry name" value="CALCIUM-ACTIVATED CHLORIDE CHANNEL REGULATOR"/>
    <property type="match status" value="1"/>
</dbReference>
<proteinExistence type="predicted"/>
<dbReference type="InterPro" id="IPR051266">
    <property type="entry name" value="CLCR"/>
</dbReference>
<evidence type="ECO:0000259" key="1">
    <source>
        <dbReference type="PROSITE" id="PS50234"/>
    </source>
</evidence>
<reference evidence="2 3" key="1">
    <citation type="submission" date="2019-10" db="EMBL/GenBank/DDBJ databases">
        <title>Genomic and transcriptomic insights into the perfect genentic adaptation of a filamentous nitrogen-fixing cyanobacterium to rice fields.</title>
        <authorList>
            <person name="Chen Z."/>
        </authorList>
    </citation>
    <scope>NUCLEOTIDE SEQUENCE [LARGE SCALE GENOMIC DNA]</scope>
    <source>
        <strain evidence="2">CCNUC1</strain>
    </source>
</reference>
<dbReference type="PANTHER" id="PTHR10579:SF43">
    <property type="entry name" value="ZINC FINGER (C3HC4-TYPE RING FINGER) FAMILY PROTEIN"/>
    <property type="match status" value="1"/>
</dbReference>
<feature type="domain" description="VWFA" evidence="1">
    <location>
        <begin position="50"/>
        <end position="234"/>
    </location>
</feature>
<name>A0A5P8VRV7_9NOSO</name>
<dbReference type="Proteomes" id="UP000326678">
    <property type="component" value="Chromosome Gxm1"/>
</dbReference>
<evidence type="ECO:0000313" key="2">
    <source>
        <dbReference type="EMBL" id="QFS43173.1"/>
    </source>
</evidence>
<sequence>MKVKLLSALNDNNVDVAQTNSQRQLAITISALAQPAEGIAGESDQNLPLNLCLILDKSGSMHGQPIKTVIQAVEGLINRLKVGDRISVVAFSGSASVIIPNQAIEDPESIKSQIKSKLTASGGTAIADGLELGITELMKGTRGAVSQAFLLTDGHGESGLRILKWDIGRDDNKRCLQLAQKAAKLNLTINTFGFGNSWNQDLLEKIADVGGGTLAYIERPEQAVEQFSRLFGRIQSIGLTNAYLLLSLVPNVRLAELKPIAQVAPDTIELPVEPEADGSFAVRLGDLMQDVERVVLANIYLGQLPEGKQAIAHLQIRYDDPLVNEQGLLSSLMPVYADVVRAYQPTSNPQVQQSILALAKYRQTQLAEAKLQQGDRTGAATMLQTAAKTALQIGDKGAATVLQTSATRLQAGEELSEADLKKTRIVSKTVLQE</sequence>
<dbReference type="PROSITE" id="PS50234">
    <property type="entry name" value="VWFA"/>
    <property type="match status" value="1"/>
</dbReference>
<dbReference type="InterPro" id="IPR002035">
    <property type="entry name" value="VWF_A"/>
</dbReference>
<dbReference type="SUPFAM" id="SSF53300">
    <property type="entry name" value="vWA-like"/>
    <property type="match status" value="1"/>
</dbReference>
<dbReference type="EMBL" id="CP045226">
    <property type="protein sequence ID" value="QFS43173.1"/>
    <property type="molecule type" value="Genomic_DNA"/>
</dbReference>
<keyword evidence="3" id="KW-1185">Reference proteome</keyword>
<gene>
    <name evidence="2" type="ORF">GXM_00646</name>
</gene>
<dbReference type="RefSeq" id="WP_152588153.1">
    <property type="nucleotide sequence ID" value="NZ_CP045226.1"/>
</dbReference>
<evidence type="ECO:0000313" key="3">
    <source>
        <dbReference type="Proteomes" id="UP000326678"/>
    </source>
</evidence>
<dbReference type="Gene3D" id="3.40.50.410">
    <property type="entry name" value="von Willebrand factor, type A domain"/>
    <property type="match status" value="1"/>
</dbReference>
<dbReference type="SMART" id="SM00327">
    <property type="entry name" value="VWA"/>
    <property type="match status" value="1"/>
</dbReference>
<protein>
    <submittedName>
        <fullName evidence="2">YfbK, Ca-activated chloride channel</fullName>
    </submittedName>
</protein>